<dbReference type="GeneID" id="25261296"/>
<reference evidence="9 10" key="1">
    <citation type="submission" date="2014-05" db="EMBL/GenBank/DDBJ databases">
        <title>Draft genome sequence of a rare smut relative, Tilletiaria anomala UBC 951.</title>
        <authorList>
            <consortium name="DOE Joint Genome Institute"/>
            <person name="Toome M."/>
            <person name="Kuo A."/>
            <person name="Henrissat B."/>
            <person name="Lipzen A."/>
            <person name="Tritt A."/>
            <person name="Yoshinaga Y."/>
            <person name="Zane M."/>
            <person name="Barry K."/>
            <person name="Grigoriev I.V."/>
            <person name="Spatafora J.W."/>
            <person name="Aimea M.C."/>
        </authorList>
    </citation>
    <scope>NUCLEOTIDE SEQUENCE [LARGE SCALE GENOMIC DNA]</scope>
    <source>
        <strain evidence="9 10">UBC 951</strain>
    </source>
</reference>
<feature type="region of interest" description="Disordered" evidence="6">
    <location>
        <begin position="277"/>
        <end position="311"/>
    </location>
</feature>
<evidence type="ECO:0000256" key="4">
    <source>
        <dbReference type="ARBA" id="ARBA00023098"/>
    </source>
</evidence>
<comment type="caution">
    <text evidence="5">Lacks conserved residue(s) required for the propagation of feature annotation.</text>
</comment>
<dbReference type="PANTHER" id="PTHR14226:SF66">
    <property type="entry name" value="TRIACYLGLYCEROL LIPASE PTL2"/>
    <property type="match status" value="1"/>
</dbReference>
<feature type="compositionally biased region" description="Low complexity" evidence="6">
    <location>
        <begin position="277"/>
        <end position="300"/>
    </location>
</feature>
<dbReference type="Pfam" id="PF01734">
    <property type="entry name" value="Patatin"/>
    <property type="match status" value="1"/>
</dbReference>
<evidence type="ECO:0000256" key="2">
    <source>
        <dbReference type="ARBA" id="ARBA00022801"/>
    </source>
</evidence>
<feature type="compositionally biased region" description="Basic residues" evidence="6">
    <location>
        <begin position="336"/>
        <end position="364"/>
    </location>
</feature>
<feature type="compositionally biased region" description="Low complexity" evidence="6">
    <location>
        <begin position="23"/>
        <end position="43"/>
    </location>
</feature>
<feature type="active site" description="Nucleophile" evidence="5">
    <location>
        <position position="590"/>
    </location>
</feature>
<sequence length="900" mass="100227">MKRANAAGLKLSLPSLVLGDQHAAASSAANSSSLPPSSDAVAAGQESGHVQESGVLEPSSLSKSEWEGKESESNVAAGVPKPTREGESQSSRGSVWLRLFRRRRAGEDRRSIYNADSPLKPARSRKRNPIASSILASIPQFSNPRVYTYSNNMHQAGEPLDPLLTAQYDEPEIIQDFAEALMGDDAGMSETAESEVVIVEHSAAKGQVDAQTDADVEADAKDVQTEVKRAWRDKAPVICEGENMRLGRSNQNAEQNGKVLAQKGHALRERIFASQSGFVSGSPSSTPQRSSSSGAALSTKSVKKNTRNTRTNSELFLSAASDFAPIRERRGPSPSHSHHHQHHHHHSRSQSKSKSAKHSSHPKLHGIDNGSREGLLFTLLRFPLLLAIFLTIALEFSLYVLTRQVVNLVEYAIAWRGRKGELRKELRRAETWRDWKHWALEMDSFAGYEKWKERDASGLYDWILVKKVCNSLRVFRQKEEAEKLIGVLDLCVRNNFAGVEGFRLYSETFWGTKHLIENYVDEVEKGLEYIQRTDKLSLEAKRAFYRTAKKNLGTSALCLSGGASFGYYHCGVVRALLDANLLPKYVSGTSAGGLIAALTCTRHDSELKVLMVPELADRINACEESILTWGPRVWRIGARFEAKSFAQKAQFFTMGSTTFMEAYKRTGKVLNISVIPADRHSPVKLLNYVTSPDCVIWSALLASAAVPGILNPICLMQKTKSGRVIPWNWGHRFKDGSLRMDIPLQELQSLYNVNYPIVSQANPHVHLFFFAPKGMPGRPVAHRKGKGWRGGFFLSAAEHVLKLHLSMNFKVIRDLDLMPKLLGQDWSSTFLQAFSGAVTIWPKTRAWDWLRLLSDPDRQELKRMIHVGQSVTFPKLVSWRGSRSLKCESHQLCAPLLTST</sequence>
<dbReference type="AlphaFoldDB" id="A0A066W0N4"/>
<evidence type="ECO:0000313" key="9">
    <source>
        <dbReference type="EMBL" id="KDN46113.1"/>
    </source>
</evidence>
<keyword evidence="7" id="KW-0732">Signal</keyword>
<dbReference type="InterPro" id="IPR016035">
    <property type="entry name" value="Acyl_Trfase/lysoPLipase"/>
</dbReference>
<dbReference type="PROSITE" id="PS51635">
    <property type="entry name" value="PNPLA"/>
    <property type="match status" value="1"/>
</dbReference>
<dbReference type="SUPFAM" id="SSF52151">
    <property type="entry name" value="FabD/lysophospholipase-like"/>
    <property type="match status" value="1"/>
</dbReference>
<evidence type="ECO:0000259" key="8">
    <source>
        <dbReference type="PROSITE" id="PS51635"/>
    </source>
</evidence>
<dbReference type="InterPro" id="IPR050301">
    <property type="entry name" value="NTE"/>
</dbReference>
<comment type="caution">
    <text evidence="9">The sequence shown here is derived from an EMBL/GenBank/DDBJ whole genome shotgun (WGS) entry which is preliminary data.</text>
</comment>
<dbReference type="OrthoDB" id="15478at2759"/>
<dbReference type="STRING" id="1037660.A0A066W0N4"/>
<dbReference type="CDD" id="cd07232">
    <property type="entry name" value="Pat_PLPL"/>
    <property type="match status" value="1"/>
</dbReference>
<evidence type="ECO:0000256" key="1">
    <source>
        <dbReference type="ARBA" id="ARBA00006104"/>
    </source>
</evidence>
<evidence type="ECO:0000256" key="3">
    <source>
        <dbReference type="ARBA" id="ARBA00022963"/>
    </source>
</evidence>
<dbReference type="HOGENOM" id="CLU_009031_2_2_1"/>
<feature type="signal peptide" evidence="7">
    <location>
        <begin position="1"/>
        <end position="19"/>
    </location>
</feature>
<organism evidence="9 10">
    <name type="scientific">Tilletiaria anomala (strain ATCC 24038 / CBS 436.72 / UBC 951)</name>
    <dbReference type="NCBI Taxonomy" id="1037660"/>
    <lineage>
        <taxon>Eukaryota</taxon>
        <taxon>Fungi</taxon>
        <taxon>Dikarya</taxon>
        <taxon>Basidiomycota</taxon>
        <taxon>Ustilaginomycotina</taxon>
        <taxon>Exobasidiomycetes</taxon>
        <taxon>Georgefischeriales</taxon>
        <taxon>Tilletiariaceae</taxon>
        <taxon>Tilletiaria</taxon>
    </lineage>
</organism>
<dbReference type="GO" id="GO:0004806">
    <property type="term" value="F:triacylglycerol lipase activity"/>
    <property type="evidence" value="ECO:0007669"/>
    <property type="project" value="InterPro"/>
</dbReference>
<dbReference type="Pfam" id="PF11815">
    <property type="entry name" value="DUF3336"/>
    <property type="match status" value="1"/>
</dbReference>
<dbReference type="InterPro" id="IPR021771">
    <property type="entry name" value="Triacylglycerol_lipase_N"/>
</dbReference>
<dbReference type="EMBL" id="JMSN01000037">
    <property type="protein sequence ID" value="KDN46113.1"/>
    <property type="molecule type" value="Genomic_DNA"/>
</dbReference>
<comment type="similarity">
    <text evidence="1">Belongs to the PLPL family.</text>
</comment>
<accession>A0A066W0N4</accession>
<dbReference type="InterPro" id="IPR002641">
    <property type="entry name" value="PNPLA_dom"/>
</dbReference>
<evidence type="ECO:0000256" key="7">
    <source>
        <dbReference type="SAM" id="SignalP"/>
    </source>
</evidence>
<feature type="short sequence motif" description="GXSXG" evidence="5">
    <location>
        <begin position="588"/>
        <end position="592"/>
    </location>
</feature>
<keyword evidence="2 5" id="KW-0378">Hydrolase</keyword>
<dbReference type="GO" id="GO:0016042">
    <property type="term" value="P:lipid catabolic process"/>
    <property type="evidence" value="ECO:0007669"/>
    <property type="project" value="UniProtKB-UniRule"/>
</dbReference>
<dbReference type="GO" id="GO:0006641">
    <property type="term" value="P:triglyceride metabolic process"/>
    <property type="evidence" value="ECO:0007669"/>
    <property type="project" value="UniProtKB-ARBA"/>
</dbReference>
<proteinExistence type="inferred from homology"/>
<evidence type="ECO:0000256" key="5">
    <source>
        <dbReference type="PROSITE-ProRule" id="PRU01161"/>
    </source>
</evidence>
<feature type="region of interest" description="Disordered" evidence="6">
    <location>
        <begin position="326"/>
        <end position="367"/>
    </location>
</feature>
<keyword evidence="4 5" id="KW-0443">Lipid metabolism</keyword>
<protein>
    <submittedName>
        <fullName evidence="9">Patatin-domain-containing protein</fullName>
    </submittedName>
</protein>
<name>A0A066W0N4_TILAU</name>
<feature type="domain" description="PNPLA" evidence="8">
    <location>
        <begin position="557"/>
        <end position="748"/>
    </location>
</feature>
<dbReference type="Gene3D" id="3.40.1090.10">
    <property type="entry name" value="Cytosolic phospholipase A2 catalytic domain"/>
    <property type="match status" value="2"/>
</dbReference>
<dbReference type="Proteomes" id="UP000027361">
    <property type="component" value="Unassembled WGS sequence"/>
</dbReference>
<keyword evidence="10" id="KW-1185">Reference proteome</keyword>
<evidence type="ECO:0000313" key="10">
    <source>
        <dbReference type="Proteomes" id="UP000027361"/>
    </source>
</evidence>
<feature type="active site" description="Proton acceptor" evidence="5">
    <location>
        <position position="735"/>
    </location>
</feature>
<evidence type="ECO:0000256" key="6">
    <source>
        <dbReference type="SAM" id="MobiDB-lite"/>
    </source>
</evidence>
<keyword evidence="3 5" id="KW-0442">Lipid degradation</keyword>
<dbReference type="PANTHER" id="PTHR14226">
    <property type="entry name" value="NEUROPATHY TARGET ESTERASE/SWISS CHEESE D.MELANOGASTER"/>
    <property type="match status" value="1"/>
</dbReference>
<dbReference type="RefSeq" id="XP_013243428.1">
    <property type="nucleotide sequence ID" value="XM_013387974.1"/>
</dbReference>
<gene>
    <name evidence="9" type="ORF">K437DRAFT_110490</name>
</gene>
<feature type="chain" id="PRO_5001632496" evidence="7">
    <location>
        <begin position="20"/>
        <end position="900"/>
    </location>
</feature>
<dbReference type="InParanoid" id="A0A066W0N4"/>
<feature type="region of interest" description="Disordered" evidence="6">
    <location>
        <begin position="21"/>
        <end position="93"/>
    </location>
</feature>